<protein>
    <submittedName>
        <fullName evidence="1">Uncharacterized protein</fullName>
    </submittedName>
</protein>
<accession>A0A5K7Z0L3</accession>
<gene>
    <name evidence="1" type="ORF">DSCW_29290</name>
</gene>
<dbReference type="EMBL" id="AP021875">
    <property type="protein sequence ID" value="BBO75512.1"/>
    <property type="molecule type" value="Genomic_DNA"/>
</dbReference>
<name>A0A5K7Z0L3_9BACT</name>
<proteinExistence type="predicted"/>
<dbReference type="AlphaFoldDB" id="A0A5K7Z0L3"/>
<dbReference type="InterPro" id="IPR014094">
    <property type="entry name" value="LpoB"/>
</dbReference>
<dbReference type="Proteomes" id="UP000427769">
    <property type="component" value="Chromosome"/>
</dbReference>
<evidence type="ECO:0000313" key="2">
    <source>
        <dbReference type="Proteomes" id="UP000427769"/>
    </source>
</evidence>
<dbReference type="Gene3D" id="3.40.50.10610">
    <property type="entry name" value="ABC-type transport auxiliary lipoprotein component"/>
    <property type="match status" value="1"/>
</dbReference>
<reference evidence="1 2" key="1">
    <citation type="submission" date="2019-11" db="EMBL/GenBank/DDBJ databases">
        <title>Comparative genomics of hydrocarbon-degrading Desulfosarcina strains.</title>
        <authorList>
            <person name="Watanabe M."/>
            <person name="Kojima H."/>
            <person name="Fukui M."/>
        </authorList>
    </citation>
    <scope>NUCLEOTIDE SEQUENCE [LARGE SCALE GENOMIC DNA]</scope>
    <source>
        <strain evidence="1 2">PP31</strain>
    </source>
</reference>
<dbReference type="Pfam" id="PF13036">
    <property type="entry name" value="LpoB"/>
    <property type="match status" value="1"/>
</dbReference>
<organism evidence="1 2">
    <name type="scientific">Desulfosarcina widdelii</name>
    <dbReference type="NCBI Taxonomy" id="947919"/>
    <lineage>
        <taxon>Bacteria</taxon>
        <taxon>Pseudomonadati</taxon>
        <taxon>Thermodesulfobacteriota</taxon>
        <taxon>Desulfobacteria</taxon>
        <taxon>Desulfobacterales</taxon>
        <taxon>Desulfosarcinaceae</taxon>
        <taxon>Desulfosarcina</taxon>
    </lineage>
</organism>
<keyword evidence="2" id="KW-1185">Reference proteome</keyword>
<sequence>MTAAVMEAVEANGDYALVEREKLLAVLQELSLGSSELAAESTGLRIGRIVGARLMLFGACQAVASQMRVDLRLVEVETGKVIQTAQKTTSAGDLPRMMQVAAEAARELLQHQ</sequence>
<dbReference type="KEGG" id="dwd:DSCW_29290"/>
<evidence type="ECO:0000313" key="1">
    <source>
        <dbReference type="EMBL" id="BBO75512.1"/>
    </source>
</evidence>